<dbReference type="PANTHER" id="PTHR13683">
    <property type="entry name" value="ASPARTYL PROTEASES"/>
    <property type="match status" value="1"/>
</dbReference>
<dbReference type="SUPFAM" id="SSF50630">
    <property type="entry name" value="Acid proteases"/>
    <property type="match status" value="1"/>
</dbReference>
<dbReference type="Proteomes" id="UP001419268">
    <property type="component" value="Unassembled WGS sequence"/>
</dbReference>
<protein>
    <recommendedName>
        <fullName evidence="3">Peptidase A1 domain-containing protein</fullName>
    </recommendedName>
</protein>
<organism evidence="4 5">
    <name type="scientific">Stephania cephalantha</name>
    <dbReference type="NCBI Taxonomy" id="152367"/>
    <lineage>
        <taxon>Eukaryota</taxon>
        <taxon>Viridiplantae</taxon>
        <taxon>Streptophyta</taxon>
        <taxon>Embryophyta</taxon>
        <taxon>Tracheophyta</taxon>
        <taxon>Spermatophyta</taxon>
        <taxon>Magnoliopsida</taxon>
        <taxon>Ranunculales</taxon>
        <taxon>Menispermaceae</taxon>
        <taxon>Menispermoideae</taxon>
        <taxon>Cissampelideae</taxon>
        <taxon>Stephania</taxon>
    </lineage>
</organism>
<dbReference type="PROSITE" id="PS51767">
    <property type="entry name" value="PEPTIDASE_A1"/>
    <property type="match status" value="1"/>
</dbReference>
<dbReference type="PANTHER" id="PTHR13683:SF685">
    <property type="entry name" value="EUKARYOTIC ASPARTYL PROTEASE FAMILY PROTEIN"/>
    <property type="match status" value="1"/>
</dbReference>
<dbReference type="InterPro" id="IPR001461">
    <property type="entry name" value="Aspartic_peptidase_A1"/>
</dbReference>
<dbReference type="Gene3D" id="2.40.70.10">
    <property type="entry name" value="Acid Proteases"/>
    <property type="match status" value="2"/>
</dbReference>
<dbReference type="GO" id="GO:0006508">
    <property type="term" value="P:proteolysis"/>
    <property type="evidence" value="ECO:0007669"/>
    <property type="project" value="InterPro"/>
</dbReference>
<dbReference type="InterPro" id="IPR033121">
    <property type="entry name" value="PEPTIDASE_A1"/>
</dbReference>
<evidence type="ECO:0000259" key="3">
    <source>
        <dbReference type="PROSITE" id="PS51767"/>
    </source>
</evidence>
<feature type="signal peptide" evidence="2">
    <location>
        <begin position="1"/>
        <end position="23"/>
    </location>
</feature>
<dbReference type="EMBL" id="JBBNAG010000004">
    <property type="protein sequence ID" value="KAK9141117.1"/>
    <property type="molecule type" value="Genomic_DNA"/>
</dbReference>
<comment type="similarity">
    <text evidence="1">Belongs to the peptidase A1 family.</text>
</comment>
<name>A0AAP0JVV0_9MAGN</name>
<dbReference type="GO" id="GO:0004190">
    <property type="term" value="F:aspartic-type endopeptidase activity"/>
    <property type="evidence" value="ECO:0007669"/>
    <property type="project" value="InterPro"/>
</dbReference>
<gene>
    <name evidence="4" type="ORF">Scep_010798</name>
</gene>
<dbReference type="InterPro" id="IPR032861">
    <property type="entry name" value="TAXi_N"/>
</dbReference>
<evidence type="ECO:0000256" key="2">
    <source>
        <dbReference type="SAM" id="SignalP"/>
    </source>
</evidence>
<dbReference type="AlphaFoldDB" id="A0AAP0JVV0"/>
<evidence type="ECO:0000256" key="1">
    <source>
        <dbReference type="ARBA" id="ARBA00007447"/>
    </source>
</evidence>
<accession>A0AAP0JVV0</accession>
<evidence type="ECO:0000313" key="5">
    <source>
        <dbReference type="Proteomes" id="UP001419268"/>
    </source>
</evidence>
<proteinExistence type="inferred from homology"/>
<dbReference type="Pfam" id="PF14543">
    <property type="entry name" value="TAXi_N"/>
    <property type="match status" value="1"/>
</dbReference>
<reference evidence="4 5" key="1">
    <citation type="submission" date="2024-01" db="EMBL/GenBank/DDBJ databases">
        <title>Genome assemblies of Stephania.</title>
        <authorList>
            <person name="Yang L."/>
        </authorList>
    </citation>
    <scope>NUCLEOTIDE SEQUENCE [LARGE SCALE GENOMIC DNA]</scope>
    <source>
        <strain evidence="4">JXDWG</strain>
        <tissue evidence="4">Leaf</tissue>
    </source>
</reference>
<comment type="caution">
    <text evidence="4">The sequence shown here is derived from an EMBL/GenBank/DDBJ whole genome shotgun (WGS) entry which is preliminary data.</text>
</comment>
<feature type="domain" description="Peptidase A1" evidence="3">
    <location>
        <begin position="81"/>
        <end position="427"/>
    </location>
</feature>
<dbReference type="InterPro" id="IPR034164">
    <property type="entry name" value="Pepsin-like_dom"/>
</dbReference>
<keyword evidence="5" id="KW-1185">Reference proteome</keyword>
<dbReference type="CDD" id="cd05471">
    <property type="entry name" value="pepsin_like"/>
    <property type="match status" value="1"/>
</dbReference>
<sequence length="427" mass="45786">MEVRVVMLISLYISLFVISGVVGDDVGIGGSGIFKVQHKFGKQKRSLSALKEHDGVRHGRNLAGIDLQLGGNGSPTTTGLYYAKIGLGSPSSDYYVQIDTGSDIFWVNCVECKKCPKKSNLGIKLQLFNPHTSSTAKMVGCDQDFCEAIAGGPVPRCTTGSRCPFHVRYGDGSANAGYFVQDLVKYDQVLGNLQTKSANASVIFGCGISPSGNLVEIGTSGILGLGQSSKSMISQLASAKLVRKVFAHCLDSKNGGGIFAIGDVAQPRVKTTPLLPNQTRTDYNVNLETIKVGRDNITTDILAGHSDLQDYGQCIGWSNSDVLVKGTNDMIILGVIDSYFFHADLVISNKLVVYDLENQTLGWTDYNCSSSIKLRDDKSGSLFQVEAEDISFDAQVAAEDISSDTTLFTGRAATLALIISMFLTLIL</sequence>
<dbReference type="InterPro" id="IPR021109">
    <property type="entry name" value="Peptidase_aspartic_dom_sf"/>
</dbReference>
<evidence type="ECO:0000313" key="4">
    <source>
        <dbReference type="EMBL" id="KAK9141117.1"/>
    </source>
</evidence>
<keyword evidence="2" id="KW-0732">Signal</keyword>
<feature type="chain" id="PRO_5042886538" description="Peptidase A1 domain-containing protein" evidence="2">
    <location>
        <begin position="24"/>
        <end position="427"/>
    </location>
</feature>